<dbReference type="NCBIfam" id="TIGR02937">
    <property type="entry name" value="sigma70-ECF"/>
    <property type="match status" value="1"/>
</dbReference>
<sequence length="183" mass="21817">MVLFLALLDTQEEQEKFREIYENYRHFMWYIAQQKLKDTHLAEDAVQEAFLALTRHLDKVEDAHSPRTKKFLATIVRSKAIDLIRKNNPQEELTDELPEGKAGRDILDQLLVKENYNRLISCVLELDDNYRVVFEYKYLYRMSDEEIADILGISAKNVNVRYFRARKKLQEMIRKEEKSIEEA</sequence>
<evidence type="ECO:0000256" key="4">
    <source>
        <dbReference type="ARBA" id="ARBA00023163"/>
    </source>
</evidence>
<feature type="domain" description="RNA polymerase sigma factor 70 region 4 type 2" evidence="6">
    <location>
        <begin position="117"/>
        <end position="169"/>
    </location>
</feature>
<gene>
    <name evidence="7" type="ORF">WMO62_04850</name>
</gene>
<dbReference type="InterPro" id="IPR036388">
    <property type="entry name" value="WH-like_DNA-bd_sf"/>
</dbReference>
<dbReference type="InterPro" id="IPR014284">
    <property type="entry name" value="RNA_pol_sigma-70_dom"/>
</dbReference>
<evidence type="ECO:0000313" key="8">
    <source>
        <dbReference type="Proteomes" id="UP001470288"/>
    </source>
</evidence>
<dbReference type="SUPFAM" id="SSF88659">
    <property type="entry name" value="Sigma3 and sigma4 domains of RNA polymerase sigma factors"/>
    <property type="match status" value="1"/>
</dbReference>
<dbReference type="SUPFAM" id="SSF88946">
    <property type="entry name" value="Sigma2 domain of RNA polymerase sigma factors"/>
    <property type="match status" value="1"/>
</dbReference>
<dbReference type="InterPro" id="IPR007627">
    <property type="entry name" value="RNA_pol_sigma70_r2"/>
</dbReference>
<dbReference type="InterPro" id="IPR013324">
    <property type="entry name" value="RNA_pol_sigma_r3/r4-like"/>
</dbReference>
<name>A0ABV1HZ17_9FIRM</name>
<dbReference type="InterPro" id="IPR013249">
    <property type="entry name" value="RNA_pol_sigma70_r4_t2"/>
</dbReference>
<dbReference type="CDD" id="cd06171">
    <property type="entry name" value="Sigma70_r4"/>
    <property type="match status" value="1"/>
</dbReference>
<dbReference type="InterPro" id="IPR039425">
    <property type="entry name" value="RNA_pol_sigma-70-like"/>
</dbReference>
<dbReference type="PANTHER" id="PTHR43133:SF60">
    <property type="entry name" value="RNA POLYMERASE SIGMA FACTOR SIGV"/>
    <property type="match status" value="1"/>
</dbReference>
<evidence type="ECO:0000256" key="1">
    <source>
        <dbReference type="ARBA" id="ARBA00010641"/>
    </source>
</evidence>
<evidence type="ECO:0000313" key="7">
    <source>
        <dbReference type="EMBL" id="MEQ2578175.1"/>
    </source>
</evidence>
<keyword evidence="2" id="KW-0805">Transcription regulation</keyword>
<reference evidence="7 8" key="1">
    <citation type="submission" date="2024-03" db="EMBL/GenBank/DDBJ databases">
        <title>Human intestinal bacterial collection.</title>
        <authorList>
            <person name="Pauvert C."/>
            <person name="Hitch T.C.A."/>
            <person name="Clavel T."/>
        </authorList>
    </citation>
    <scope>NUCLEOTIDE SEQUENCE [LARGE SCALE GENOMIC DNA]</scope>
    <source>
        <strain evidence="7 8">CLA-AA-H78B</strain>
    </source>
</reference>
<dbReference type="PANTHER" id="PTHR43133">
    <property type="entry name" value="RNA POLYMERASE ECF-TYPE SIGMA FACTO"/>
    <property type="match status" value="1"/>
</dbReference>
<evidence type="ECO:0000259" key="6">
    <source>
        <dbReference type="Pfam" id="PF08281"/>
    </source>
</evidence>
<comment type="caution">
    <text evidence="7">The sequence shown here is derived from an EMBL/GenBank/DDBJ whole genome shotgun (WGS) entry which is preliminary data.</text>
</comment>
<feature type="domain" description="RNA polymerase sigma-70 region 2" evidence="5">
    <location>
        <begin position="20"/>
        <end position="88"/>
    </location>
</feature>
<dbReference type="Pfam" id="PF08281">
    <property type="entry name" value="Sigma70_r4_2"/>
    <property type="match status" value="1"/>
</dbReference>
<comment type="similarity">
    <text evidence="1">Belongs to the sigma-70 factor family. ECF subfamily.</text>
</comment>
<evidence type="ECO:0000256" key="3">
    <source>
        <dbReference type="ARBA" id="ARBA00023082"/>
    </source>
</evidence>
<dbReference type="Proteomes" id="UP001470288">
    <property type="component" value="Unassembled WGS sequence"/>
</dbReference>
<keyword evidence="4" id="KW-0804">Transcription</keyword>
<dbReference type="Gene3D" id="1.10.10.10">
    <property type="entry name" value="Winged helix-like DNA-binding domain superfamily/Winged helix DNA-binding domain"/>
    <property type="match status" value="1"/>
</dbReference>
<dbReference type="RefSeq" id="WP_349144000.1">
    <property type="nucleotide sequence ID" value="NZ_JBBMFC010000006.1"/>
</dbReference>
<evidence type="ECO:0000256" key="2">
    <source>
        <dbReference type="ARBA" id="ARBA00023015"/>
    </source>
</evidence>
<evidence type="ECO:0000259" key="5">
    <source>
        <dbReference type="Pfam" id="PF04542"/>
    </source>
</evidence>
<dbReference type="Gene3D" id="1.10.1740.10">
    <property type="match status" value="1"/>
</dbReference>
<protein>
    <submittedName>
        <fullName evidence="7">Sigma-70 family RNA polymerase sigma factor</fullName>
    </submittedName>
</protein>
<proteinExistence type="inferred from homology"/>
<organism evidence="7 8">
    <name type="scientific">Hominiventricola aquisgranensis</name>
    <dbReference type="NCBI Taxonomy" id="3133164"/>
    <lineage>
        <taxon>Bacteria</taxon>
        <taxon>Bacillati</taxon>
        <taxon>Bacillota</taxon>
        <taxon>Clostridia</taxon>
        <taxon>Lachnospirales</taxon>
        <taxon>Lachnospiraceae</taxon>
        <taxon>Hominiventricola</taxon>
    </lineage>
</organism>
<dbReference type="Pfam" id="PF04542">
    <property type="entry name" value="Sigma70_r2"/>
    <property type="match status" value="1"/>
</dbReference>
<dbReference type="InterPro" id="IPR013325">
    <property type="entry name" value="RNA_pol_sigma_r2"/>
</dbReference>
<keyword evidence="3" id="KW-0731">Sigma factor</keyword>
<dbReference type="EMBL" id="JBBMFC010000006">
    <property type="protein sequence ID" value="MEQ2578175.1"/>
    <property type="molecule type" value="Genomic_DNA"/>
</dbReference>
<keyword evidence="8" id="KW-1185">Reference proteome</keyword>
<accession>A0ABV1HZ17</accession>